<dbReference type="InterPro" id="IPR050952">
    <property type="entry name" value="TRIM-NHL_E3_ligases"/>
</dbReference>
<dbReference type="PROSITE" id="PS51125">
    <property type="entry name" value="NHL"/>
    <property type="match status" value="1"/>
</dbReference>
<feature type="transmembrane region" description="Helical" evidence="7">
    <location>
        <begin position="540"/>
        <end position="561"/>
    </location>
</feature>
<dbReference type="Pfam" id="PF04893">
    <property type="entry name" value="Yip1"/>
    <property type="match status" value="1"/>
</dbReference>
<dbReference type="GO" id="GO:0008270">
    <property type="term" value="F:zinc ion binding"/>
    <property type="evidence" value="ECO:0007669"/>
    <property type="project" value="UniProtKB-KW"/>
</dbReference>
<comment type="subcellular location">
    <subcellularLocation>
        <location evidence="1">Membrane</location>
        <topology evidence="1">Multi-pass membrane protein</topology>
    </subcellularLocation>
</comment>
<reference evidence="10 11" key="1">
    <citation type="submission" date="2020-02" db="EMBL/GenBank/DDBJ databases">
        <authorList>
            <person name="Zheng R.K."/>
            <person name="Sun C.M."/>
        </authorList>
    </citation>
    <scope>NUCLEOTIDE SEQUENCE [LARGE SCALE GENOMIC DNA]</scope>
    <source>
        <strain evidence="11">zrk13</strain>
    </source>
</reference>
<keyword evidence="8" id="KW-0732">Signal</keyword>
<feature type="domain" description="Yip1" evidence="9">
    <location>
        <begin position="486"/>
        <end position="654"/>
    </location>
</feature>
<dbReference type="Gene3D" id="2.120.10.30">
    <property type="entry name" value="TolB, C-terminal domain"/>
    <property type="match status" value="1"/>
</dbReference>
<dbReference type="GO" id="GO:0016020">
    <property type="term" value="C:membrane"/>
    <property type="evidence" value="ECO:0007669"/>
    <property type="project" value="UniProtKB-SubCell"/>
</dbReference>
<feature type="transmembrane region" description="Helical" evidence="7">
    <location>
        <begin position="641"/>
        <end position="662"/>
    </location>
</feature>
<keyword evidence="5 7" id="KW-0472">Membrane</keyword>
<keyword evidence="4 7" id="KW-1133">Transmembrane helix</keyword>
<feature type="transmembrane region" description="Helical" evidence="7">
    <location>
        <begin position="434"/>
        <end position="451"/>
    </location>
</feature>
<evidence type="ECO:0000256" key="8">
    <source>
        <dbReference type="SAM" id="SignalP"/>
    </source>
</evidence>
<name>A0A7L7KNU3_9MOLU</name>
<dbReference type="InterPro" id="IPR001258">
    <property type="entry name" value="NHL_repeat"/>
</dbReference>
<dbReference type="PANTHER" id="PTHR24104:SF25">
    <property type="entry name" value="PROTEIN LIN-41"/>
    <property type="match status" value="1"/>
</dbReference>
<dbReference type="InterPro" id="IPR006977">
    <property type="entry name" value="Yip1_dom"/>
</dbReference>
<accession>A0A7L7KNU3</accession>
<evidence type="ECO:0000256" key="2">
    <source>
        <dbReference type="ARBA" id="ARBA00022692"/>
    </source>
</evidence>
<dbReference type="RefSeq" id="WP_258878044.1">
    <property type="nucleotide sequence ID" value="NZ_CP048914.1"/>
</dbReference>
<dbReference type="InterPro" id="IPR011042">
    <property type="entry name" value="6-blade_b-propeller_TolB-like"/>
</dbReference>
<protein>
    <submittedName>
        <fullName evidence="10">DUF1282 domain-containing protein</fullName>
    </submittedName>
</protein>
<sequence>MKRKLTIMILLAIIMILHQTTEVDASSNTTFTYALSSDNELIITQNAYLPDQYRVDLGLYAPQDLFFDANDILYIADYDPQGDDDTARIVMYDPDSGLIINELTHPDFQSPTGISITADGWLYVADANAQRIFVFDDNLDFAYEIDRPEARAYTTAEFRPKKLAVDNTGNIYVVAEGESSGILQLSKTGEFLGYFATNQVYYSIEELVQKFFYDLVDKDLNSVKLPATFSNVFVDDKGILYSTTSSEVLNDLVKKHSTSGSNLFGGIYTRSNGMTDLYVNKSGIIFTSSESEGYIDIYSKYGDFIFSFGGTSNDDVIGLYDTLESIAVNSSGDIYTVDSEKTYLLSYNPTEYALGIYNGLNLFEEGRYDEAAEQWQEVLMLNQMSKLGNNQLAKSYLYQQEFDLAALHFELAENREFYSESYWEIRNNWIQENLGIVLVLLVSTFVIYQVVKRTNRKWRYLAPLEEKIKEIKTHYWVEEFLYVFTVARHPVNAYYEIKKERKGNLVVATTMLLLTFVGFLLNSAFKGFLYQLTDIEDLNIYAIILGFFSIVLIYIISNYLITSINQGESGLKKIYIQTTYSFLPLLIGLFLSTLLTHVLTLDESFFVMFVLTIGYLYTFILLFVGVNEIQNYEFRDTTKSLILSVLLMVIVAITIIFIQLMFSRIVEFIVVVFREVFGIV</sequence>
<evidence type="ECO:0000313" key="11">
    <source>
        <dbReference type="Proteomes" id="UP000514720"/>
    </source>
</evidence>
<dbReference type="Gene3D" id="1.25.40.10">
    <property type="entry name" value="Tetratricopeptide repeat domain"/>
    <property type="match status" value="1"/>
</dbReference>
<feature type="chain" id="PRO_5029760397" evidence="8">
    <location>
        <begin position="26"/>
        <end position="680"/>
    </location>
</feature>
<organism evidence="10 11">
    <name type="scientific">Candidatus Xianfuyuplasma coldseepsis</name>
    <dbReference type="NCBI Taxonomy" id="2782163"/>
    <lineage>
        <taxon>Bacteria</taxon>
        <taxon>Bacillati</taxon>
        <taxon>Mycoplasmatota</taxon>
        <taxon>Mollicutes</taxon>
        <taxon>Candidatus Izemoplasmatales</taxon>
        <taxon>Candidatus Izemoplasmataceae</taxon>
        <taxon>Candidatus Xianfuyuplasma</taxon>
    </lineage>
</organism>
<evidence type="ECO:0000256" key="1">
    <source>
        <dbReference type="ARBA" id="ARBA00004141"/>
    </source>
</evidence>
<feature type="transmembrane region" description="Helical" evidence="7">
    <location>
        <begin position="605"/>
        <end position="629"/>
    </location>
</feature>
<dbReference type="PANTHER" id="PTHR24104">
    <property type="entry name" value="E3 UBIQUITIN-PROTEIN LIGASE NHLRC1-RELATED"/>
    <property type="match status" value="1"/>
</dbReference>
<gene>
    <name evidence="10" type="ORF">G4Z02_01290</name>
</gene>
<dbReference type="InterPro" id="IPR011990">
    <property type="entry name" value="TPR-like_helical_dom_sf"/>
</dbReference>
<keyword evidence="11" id="KW-1185">Reference proteome</keyword>
<feature type="transmembrane region" description="Helical" evidence="7">
    <location>
        <begin position="505"/>
        <end position="525"/>
    </location>
</feature>
<evidence type="ECO:0000256" key="5">
    <source>
        <dbReference type="ARBA" id="ARBA00023136"/>
    </source>
</evidence>
<feature type="signal peptide" evidence="8">
    <location>
        <begin position="1"/>
        <end position="25"/>
    </location>
</feature>
<dbReference type="KEGG" id="xcl:G4Z02_01290"/>
<dbReference type="SUPFAM" id="SSF101898">
    <property type="entry name" value="NHL repeat"/>
    <property type="match status" value="1"/>
</dbReference>
<evidence type="ECO:0000259" key="9">
    <source>
        <dbReference type="Pfam" id="PF04893"/>
    </source>
</evidence>
<feature type="transmembrane region" description="Helical" evidence="7">
    <location>
        <begin position="582"/>
        <end position="599"/>
    </location>
</feature>
<keyword evidence="3" id="KW-0677">Repeat</keyword>
<keyword evidence="2 7" id="KW-0812">Transmembrane</keyword>
<dbReference type="Pfam" id="PF01436">
    <property type="entry name" value="NHL"/>
    <property type="match status" value="1"/>
</dbReference>
<dbReference type="EMBL" id="CP048914">
    <property type="protein sequence ID" value="QMS84431.1"/>
    <property type="molecule type" value="Genomic_DNA"/>
</dbReference>
<evidence type="ECO:0000256" key="6">
    <source>
        <dbReference type="PROSITE-ProRule" id="PRU00504"/>
    </source>
</evidence>
<proteinExistence type="predicted"/>
<evidence type="ECO:0000256" key="7">
    <source>
        <dbReference type="SAM" id="Phobius"/>
    </source>
</evidence>
<evidence type="ECO:0000256" key="4">
    <source>
        <dbReference type="ARBA" id="ARBA00022989"/>
    </source>
</evidence>
<feature type="repeat" description="NHL" evidence="6">
    <location>
        <begin position="107"/>
        <end position="138"/>
    </location>
</feature>
<dbReference type="SUPFAM" id="SSF48452">
    <property type="entry name" value="TPR-like"/>
    <property type="match status" value="1"/>
</dbReference>
<dbReference type="Proteomes" id="UP000514720">
    <property type="component" value="Chromosome"/>
</dbReference>
<dbReference type="AlphaFoldDB" id="A0A7L7KNU3"/>
<evidence type="ECO:0000313" key="10">
    <source>
        <dbReference type="EMBL" id="QMS84431.1"/>
    </source>
</evidence>
<evidence type="ECO:0000256" key="3">
    <source>
        <dbReference type="ARBA" id="ARBA00022737"/>
    </source>
</evidence>